<feature type="region of interest" description="Disordered" evidence="1">
    <location>
        <begin position="1"/>
        <end position="37"/>
    </location>
</feature>
<feature type="transmembrane region" description="Helical" evidence="2">
    <location>
        <begin position="340"/>
        <end position="361"/>
    </location>
</feature>
<keyword evidence="2" id="KW-0472">Membrane</keyword>
<feature type="transmembrane region" description="Helical" evidence="2">
    <location>
        <begin position="277"/>
        <end position="295"/>
    </location>
</feature>
<evidence type="ECO:0008006" key="7">
    <source>
        <dbReference type="Google" id="ProtNLM"/>
    </source>
</evidence>
<feature type="region of interest" description="Disordered" evidence="1">
    <location>
        <begin position="583"/>
        <end position="604"/>
    </location>
</feature>
<gene>
    <name evidence="5" type="ORF">NADFUDRAFT_46764</name>
</gene>
<dbReference type="PANTHER" id="PTHR35859:SF5">
    <property type="entry name" value="ION TRANSPORT DOMAIN-CONTAINING PROTEIN"/>
    <property type="match status" value="1"/>
</dbReference>
<feature type="compositionally biased region" description="Low complexity" evidence="1">
    <location>
        <begin position="1"/>
        <end position="15"/>
    </location>
</feature>
<feature type="transmembrane region" description="Helical" evidence="2">
    <location>
        <begin position="526"/>
        <end position="545"/>
    </location>
</feature>
<dbReference type="InterPro" id="IPR056337">
    <property type="entry name" value="LHD_YVC1"/>
</dbReference>
<feature type="region of interest" description="Disordered" evidence="1">
    <location>
        <begin position="645"/>
        <end position="664"/>
    </location>
</feature>
<protein>
    <recommendedName>
        <fullName evidence="7">Ion transport domain-containing protein</fullName>
    </recommendedName>
</protein>
<dbReference type="STRING" id="857566.A0A1E3PHR3"/>
<feature type="transmembrane region" description="Helical" evidence="2">
    <location>
        <begin position="307"/>
        <end position="328"/>
    </location>
</feature>
<evidence type="ECO:0000256" key="1">
    <source>
        <dbReference type="SAM" id="MobiDB-lite"/>
    </source>
</evidence>
<feature type="domain" description="Calcium channel YVC1-like C-terminal transmembrane" evidence="4">
    <location>
        <begin position="273"/>
        <end position="548"/>
    </location>
</feature>
<keyword evidence="6" id="KW-1185">Reference proteome</keyword>
<evidence type="ECO:0000259" key="4">
    <source>
        <dbReference type="Pfam" id="PF23317"/>
    </source>
</evidence>
<feature type="transmembrane region" description="Helical" evidence="2">
    <location>
        <begin position="442"/>
        <end position="463"/>
    </location>
</feature>
<accession>A0A1E3PHR3</accession>
<feature type="transmembrane region" description="Helical" evidence="2">
    <location>
        <begin position="382"/>
        <end position="402"/>
    </location>
</feature>
<feature type="compositionally biased region" description="Polar residues" evidence="1">
    <location>
        <begin position="16"/>
        <end position="37"/>
    </location>
</feature>
<keyword evidence="2" id="KW-0812">Transmembrane</keyword>
<dbReference type="InterPro" id="IPR056336">
    <property type="entry name" value="YVC1_C"/>
</dbReference>
<evidence type="ECO:0000313" key="6">
    <source>
        <dbReference type="Proteomes" id="UP000095009"/>
    </source>
</evidence>
<reference evidence="5 6" key="1">
    <citation type="journal article" date="2016" name="Proc. Natl. Acad. Sci. U.S.A.">
        <title>Comparative genomics of biotechnologically important yeasts.</title>
        <authorList>
            <person name="Riley R."/>
            <person name="Haridas S."/>
            <person name="Wolfe K.H."/>
            <person name="Lopes M.R."/>
            <person name="Hittinger C.T."/>
            <person name="Goeker M."/>
            <person name="Salamov A.A."/>
            <person name="Wisecaver J.H."/>
            <person name="Long T.M."/>
            <person name="Calvey C.H."/>
            <person name="Aerts A.L."/>
            <person name="Barry K.W."/>
            <person name="Choi C."/>
            <person name="Clum A."/>
            <person name="Coughlan A.Y."/>
            <person name="Deshpande S."/>
            <person name="Douglass A.P."/>
            <person name="Hanson S.J."/>
            <person name="Klenk H.-P."/>
            <person name="LaButti K.M."/>
            <person name="Lapidus A."/>
            <person name="Lindquist E.A."/>
            <person name="Lipzen A.M."/>
            <person name="Meier-Kolthoff J.P."/>
            <person name="Ohm R.A."/>
            <person name="Otillar R.P."/>
            <person name="Pangilinan J.L."/>
            <person name="Peng Y."/>
            <person name="Rokas A."/>
            <person name="Rosa C.A."/>
            <person name="Scheuner C."/>
            <person name="Sibirny A.A."/>
            <person name="Slot J.C."/>
            <person name="Stielow J.B."/>
            <person name="Sun H."/>
            <person name="Kurtzman C.P."/>
            <person name="Blackwell M."/>
            <person name="Grigoriev I.V."/>
            <person name="Jeffries T.W."/>
        </authorList>
    </citation>
    <scope>NUCLEOTIDE SEQUENCE [LARGE SCALE GENOMIC DNA]</scope>
    <source>
        <strain evidence="5 6">DSM 6958</strain>
    </source>
</reference>
<organism evidence="5 6">
    <name type="scientific">Nadsonia fulvescens var. elongata DSM 6958</name>
    <dbReference type="NCBI Taxonomy" id="857566"/>
    <lineage>
        <taxon>Eukaryota</taxon>
        <taxon>Fungi</taxon>
        <taxon>Dikarya</taxon>
        <taxon>Ascomycota</taxon>
        <taxon>Saccharomycotina</taxon>
        <taxon>Dipodascomycetes</taxon>
        <taxon>Dipodascales</taxon>
        <taxon>Dipodascales incertae sedis</taxon>
        <taxon>Nadsonia</taxon>
    </lineage>
</organism>
<evidence type="ECO:0000256" key="2">
    <source>
        <dbReference type="SAM" id="Phobius"/>
    </source>
</evidence>
<dbReference type="AlphaFoldDB" id="A0A1E3PHR3"/>
<evidence type="ECO:0000313" key="5">
    <source>
        <dbReference type="EMBL" id="ODQ64951.1"/>
    </source>
</evidence>
<dbReference type="Pfam" id="PF23190">
    <property type="entry name" value="LHD_TRPY1"/>
    <property type="match status" value="1"/>
</dbReference>
<sequence length="688" mass="78715">MESEPLLPTAAPPLASYNTNTVEPSVPSSINRDPSRTSPQQILKIAIRLKTLLDELISGNTDANEITAPNSTILDGHIIEMAYKAAAGAGNGKPGTSSYAYRSTLVFALLVVKKWYISMANTTIFNADLYHLRELAAEKLAAQILDSQTDDHYLFIDMLCKRYSITLNDEESDPLSALELAVDLHSTIVISSAGYQRCMKWLWRGWIIQSDSDPTEYVFYRGVSHTSFWSHFDPDRIKTPLYQNALQIFFSIIYLILYTASINTPNEARGTFDSFEILLYILTLGFIVDEVTKLYHVGFRYIGFWNVFNDTLFAVLSSSFVFRMIAMFQTDSDNKVKYDLISYHLLACCSPLIWSRLLLYLDSFRFFGAMLVVLKELFRESMVFFVLLIFVMIGFLQAFLGLDLANRRSESTDLILTVLSRTVMGASDFDAFDTFAPPYAEILYNIYTFVVSLILINILIALFNSAYQKIYDNATDEYLALMAQKTLRFIRAPDEDVYVAPFNLIEDLFLKIPIAWWLNKKSYSRLTNTCMLIVYAPVLFITAAFEVDNARRVTYNRLKGLPDDANEEDKEWDLDDGYYEYFSESEEEDNDEERNLGSSSAREPGLSVVERRKRNIERAASQDPDFVIEDAVWKERVKKAVATKLCDHEDTKQDNEEQNDKVELSDLRDQIKELTELVTKLTEKVSQN</sequence>
<evidence type="ECO:0000259" key="3">
    <source>
        <dbReference type="Pfam" id="PF23190"/>
    </source>
</evidence>
<name>A0A1E3PHR3_9ASCO</name>
<keyword evidence="2" id="KW-1133">Transmembrane helix</keyword>
<dbReference type="Pfam" id="PF23317">
    <property type="entry name" value="YVC1_C"/>
    <property type="match status" value="1"/>
</dbReference>
<dbReference type="OrthoDB" id="301415at2759"/>
<dbReference type="InterPro" id="IPR052971">
    <property type="entry name" value="TRP_calcium_channel"/>
</dbReference>
<dbReference type="PANTHER" id="PTHR35859">
    <property type="entry name" value="NONSELECTIVE CATION CHANNEL PROTEIN"/>
    <property type="match status" value="1"/>
</dbReference>
<feature type="compositionally biased region" description="Acidic residues" evidence="1">
    <location>
        <begin position="583"/>
        <end position="592"/>
    </location>
</feature>
<proteinExistence type="predicted"/>
<dbReference type="EMBL" id="KV454410">
    <property type="protein sequence ID" value="ODQ64951.1"/>
    <property type="molecule type" value="Genomic_DNA"/>
</dbReference>
<feature type="transmembrane region" description="Helical" evidence="2">
    <location>
        <begin position="245"/>
        <end position="265"/>
    </location>
</feature>
<dbReference type="Proteomes" id="UP000095009">
    <property type="component" value="Unassembled WGS sequence"/>
</dbReference>
<feature type="domain" description="YVC1 N-terminal linker helical" evidence="3">
    <location>
        <begin position="42"/>
        <end position="232"/>
    </location>
</feature>